<dbReference type="Pfam" id="PF02661">
    <property type="entry name" value="Fic"/>
    <property type="match status" value="1"/>
</dbReference>
<dbReference type="GO" id="GO:0005524">
    <property type="term" value="F:ATP binding"/>
    <property type="evidence" value="ECO:0007669"/>
    <property type="project" value="UniProtKB-KW"/>
</dbReference>
<evidence type="ECO:0000313" key="4">
    <source>
        <dbReference type="EMBL" id="WBE25018.1"/>
    </source>
</evidence>
<feature type="binding site" evidence="2">
    <location>
        <begin position="216"/>
        <end position="225"/>
    </location>
    <ligand>
        <name>ATP</name>
        <dbReference type="ChEBI" id="CHEBI:30616"/>
    </ligand>
</feature>
<protein>
    <submittedName>
        <fullName evidence="4">Fic family protein</fullName>
    </submittedName>
</protein>
<feature type="active site" evidence="1">
    <location>
        <position position="274"/>
    </location>
</feature>
<sequence>MSKPLVERAPEFKLENFDLSKALPFMAQYAEVDSQGRYLHWSQLKWRVPRNDAKTIWSVIKFKRHLKAVLLPLKDESGAHFSYVVPHSMEAKLHQVIKIAGGSMGAVAGNRASDSIQQRYLVSSLIMEEAITGAQLEGAATTREVAKKMLEEEREPVDPDERMILNNFLLLKYAERIKKQDLSIDLILEFHRIATQHTSENNVTPGEFRTSNDIYVEDEKGDIAHKPPCYTKLQERLQQLCDFANADHNGLAGGLFIPPVIKAVILHFMLGYEHPFRDGNGRTARALFYWWMLKNEYDLFKYVSISKLLKDDPRGYGLSFLYTEKDQNDLTYFIDFQLDIILQAFADLQEYLQHKTQEFHQVVALLEGSRFSGLNFIQKDLLKKGTKEPGRVFTVKEIASTYEVAENTARKYLNQLAEYKLFLPTKDGRTFIYLAPADLKQRLHSAK</sequence>
<evidence type="ECO:0000256" key="1">
    <source>
        <dbReference type="PIRSR" id="PIRSR640198-1"/>
    </source>
</evidence>
<dbReference type="AlphaFoldDB" id="A0AAF0AL09"/>
<dbReference type="InterPro" id="IPR036597">
    <property type="entry name" value="Fido-like_dom_sf"/>
</dbReference>
<name>A0AAF0AL09_9GAMM</name>
<accession>A0AAF0AL09</accession>
<keyword evidence="5" id="KW-1185">Reference proteome</keyword>
<evidence type="ECO:0000256" key="2">
    <source>
        <dbReference type="PIRSR" id="PIRSR640198-2"/>
    </source>
</evidence>
<dbReference type="Gene3D" id="1.10.3290.10">
    <property type="entry name" value="Fido-like domain"/>
    <property type="match status" value="1"/>
</dbReference>
<evidence type="ECO:0000313" key="5">
    <source>
        <dbReference type="Proteomes" id="UP001212189"/>
    </source>
</evidence>
<dbReference type="PANTHER" id="PTHR13504:SF38">
    <property type="entry name" value="FIDO DOMAIN-CONTAINING PROTEIN"/>
    <property type="match status" value="1"/>
</dbReference>
<dbReference type="SUPFAM" id="SSF140931">
    <property type="entry name" value="Fic-like"/>
    <property type="match status" value="1"/>
</dbReference>
<dbReference type="Proteomes" id="UP001212189">
    <property type="component" value="Chromosome"/>
</dbReference>
<reference evidence="4 5" key="1">
    <citation type="submission" date="2022-12" db="EMBL/GenBank/DDBJ databases">
        <title>Coexistence and Characterization of a Novel Tigecycline Resistance gene tet(X) variant and blaNDM-1 in a Pseudomonas caeni Isolate of Chicken Origin.</title>
        <authorList>
            <person name="Lu X."/>
            <person name="Zhang L."/>
            <person name="Li R."/>
            <person name="Wang Z."/>
        </authorList>
    </citation>
    <scope>NUCLEOTIDE SEQUENCE [LARGE SCALE GENOMIC DNA]</scope>
    <source>
        <strain evidence="4 5">CE14</strain>
    </source>
</reference>
<keyword evidence="2" id="KW-0067">ATP-binding</keyword>
<feature type="domain" description="Fido" evidence="3">
    <location>
        <begin position="182"/>
        <end position="339"/>
    </location>
</feature>
<dbReference type="InterPro" id="IPR040198">
    <property type="entry name" value="Fido_containing"/>
</dbReference>
<dbReference type="InterPro" id="IPR003812">
    <property type="entry name" value="Fido"/>
</dbReference>
<gene>
    <name evidence="4" type="ORF">O6P33_11745</name>
</gene>
<dbReference type="PANTHER" id="PTHR13504">
    <property type="entry name" value="FIDO DOMAIN-CONTAINING PROTEIN DDB_G0283145"/>
    <property type="match status" value="1"/>
</dbReference>
<dbReference type="PROSITE" id="PS51459">
    <property type="entry name" value="FIDO"/>
    <property type="match status" value="1"/>
</dbReference>
<dbReference type="EMBL" id="CP114976">
    <property type="protein sequence ID" value="WBE25018.1"/>
    <property type="molecule type" value="Genomic_DNA"/>
</dbReference>
<dbReference type="KEGG" id="dce:O6P33_11745"/>
<evidence type="ECO:0000259" key="3">
    <source>
        <dbReference type="PROSITE" id="PS51459"/>
    </source>
</evidence>
<feature type="binding site" evidence="2">
    <location>
        <begin position="278"/>
        <end position="285"/>
    </location>
    <ligand>
        <name>ATP</name>
        <dbReference type="ChEBI" id="CHEBI:30616"/>
    </ligand>
</feature>
<dbReference type="RefSeq" id="WP_269817961.1">
    <property type="nucleotide sequence ID" value="NZ_CP114976.1"/>
</dbReference>
<organism evidence="4 5">
    <name type="scientific">Denitrificimonas caeni</name>
    <dbReference type="NCBI Taxonomy" id="521720"/>
    <lineage>
        <taxon>Bacteria</taxon>
        <taxon>Pseudomonadati</taxon>
        <taxon>Pseudomonadota</taxon>
        <taxon>Gammaproteobacteria</taxon>
        <taxon>Pseudomonadales</taxon>
        <taxon>Pseudomonadaceae</taxon>
        <taxon>Denitrificimonas</taxon>
    </lineage>
</organism>
<keyword evidence="2" id="KW-0547">Nucleotide-binding</keyword>
<proteinExistence type="predicted"/>